<reference evidence="1" key="1">
    <citation type="submission" date="2021-01" db="EMBL/GenBank/DDBJ databases">
        <authorList>
            <consortium name="Genoscope - CEA"/>
            <person name="William W."/>
        </authorList>
    </citation>
    <scope>NUCLEOTIDE SEQUENCE</scope>
</reference>
<dbReference type="Proteomes" id="UP001295469">
    <property type="component" value="Chromosome A02"/>
</dbReference>
<dbReference type="EMBL" id="HG994356">
    <property type="protein sequence ID" value="CAF2137794.1"/>
    <property type="molecule type" value="Genomic_DNA"/>
</dbReference>
<organism evidence="1">
    <name type="scientific">Brassica napus</name>
    <name type="common">Rape</name>
    <dbReference type="NCBI Taxonomy" id="3708"/>
    <lineage>
        <taxon>Eukaryota</taxon>
        <taxon>Viridiplantae</taxon>
        <taxon>Streptophyta</taxon>
        <taxon>Embryophyta</taxon>
        <taxon>Tracheophyta</taxon>
        <taxon>Spermatophyta</taxon>
        <taxon>Magnoliopsida</taxon>
        <taxon>eudicotyledons</taxon>
        <taxon>Gunneridae</taxon>
        <taxon>Pentapetalae</taxon>
        <taxon>rosids</taxon>
        <taxon>malvids</taxon>
        <taxon>Brassicales</taxon>
        <taxon>Brassicaceae</taxon>
        <taxon>Brassiceae</taxon>
        <taxon>Brassica</taxon>
    </lineage>
</organism>
<protein>
    <submittedName>
        <fullName evidence="1">(rape) hypothetical protein</fullName>
    </submittedName>
</protein>
<dbReference type="AlphaFoldDB" id="A0A816WRW7"/>
<accession>A0A816WRW7</accession>
<name>A0A816WRW7_BRANA</name>
<gene>
    <name evidence="1" type="ORF">DARMORV10_A02P10540.1</name>
</gene>
<evidence type="ECO:0000313" key="1">
    <source>
        <dbReference type="EMBL" id="CAF2137794.1"/>
    </source>
</evidence>
<dbReference type="PANTHER" id="PTHR47493:SF3">
    <property type="entry name" value="PENTACOTRIPEPTIDE-REPEAT REGION OF PRORP DOMAIN-CONTAINING PROTEIN"/>
    <property type="match status" value="1"/>
</dbReference>
<sequence>MHQILMSRKMTLEPCTLTLYIVKKLANVHSDNLMFSKLDDLGCGIRRTDLAWCLMLLCHAHLVSRKGLDYVVKEMEEREFHRLLKDRRRNLRVRAFRAVQVFKLTDQCKPSNVLILTSKDTKT</sequence>
<dbReference type="PANTHER" id="PTHR47493">
    <property type="entry name" value="OS08G0520200 PROTEIN"/>
    <property type="match status" value="1"/>
</dbReference>
<proteinExistence type="predicted"/>